<keyword evidence="2" id="KW-1185">Reference proteome</keyword>
<proteinExistence type="predicted"/>
<gene>
    <name evidence="1" type="ORF">E3A20_17650</name>
</gene>
<reference evidence="1 2" key="2">
    <citation type="submission" date="2019-08" db="EMBL/GenBank/DDBJ databases">
        <authorList>
            <person name="Henke P."/>
        </authorList>
    </citation>
    <scope>NUCLEOTIDE SEQUENCE [LARGE SCALE GENOMIC DNA]</scope>
    <source>
        <strain evidence="1">Phe10_nw2017</strain>
    </source>
</reference>
<organism evidence="1 2">
    <name type="scientific">Planctomyces bekefii</name>
    <dbReference type="NCBI Taxonomy" id="1653850"/>
    <lineage>
        <taxon>Bacteria</taxon>
        <taxon>Pseudomonadati</taxon>
        <taxon>Planctomycetota</taxon>
        <taxon>Planctomycetia</taxon>
        <taxon>Planctomycetales</taxon>
        <taxon>Planctomycetaceae</taxon>
        <taxon>Planctomyces</taxon>
    </lineage>
</organism>
<sequence>MHPADARFCHWYGYFLRSAETSRCLRTKLHFEWTLLDPEGVFGPFAQLMRRERDVAIRADLIPILQQLEPIRLKRLHALYVMTRSSRAKTLYCRAHVHSRFRLDVYFIGFVLRTQNDGLRIISPLTRELTDGRWEEYTG</sequence>
<reference evidence="1 2" key="1">
    <citation type="submission" date="2019-08" db="EMBL/GenBank/DDBJ databases">
        <title>100 year-old enigma solved: identification of Planctomyces bekefii, the type genus and species of the phylum Planctomycetes.</title>
        <authorList>
            <person name="Svetlana D.N."/>
            <person name="Overmann J."/>
        </authorList>
    </citation>
    <scope>NUCLEOTIDE SEQUENCE [LARGE SCALE GENOMIC DNA]</scope>
    <source>
        <strain evidence="1">Phe10_nw2017</strain>
    </source>
</reference>
<dbReference type="AlphaFoldDB" id="A0A5C6M321"/>
<evidence type="ECO:0000313" key="2">
    <source>
        <dbReference type="Proteomes" id="UP000321083"/>
    </source>
</evidence>
<accession>A0A5C6M321</accession>
<comment type="caution">
    <text evidence="1">The sequence shown here is derived from an EMBL/GenBank/DDBJ whole genome shotgun (WGS) entry which is preliminary data.</text>
</comment>
<name>A0A5C6M321_9PLAN</name>
<protein>
    <submittedName>
        <fullName evidence="1">Uncharacterized protein</fullName>
    </submittedName>
</protein>
<dbReference type="Proteomes" id="UP000321083">
    <property type="component" value="Unassembled WGS sequence"/>
</dbReference>
<evidence type="ECO:0000313" key="1">
    <source>
        <dbReference type="EMBL" id="TWW09106.1"/>
    </source>
</evidence>
<dbReference type="EMBL" id="SRHE01000385">
    <property type="protein sequence ID" value="TWW09106.1"/>
    <property type="molecule type" value="Genomic_DNA"/>
</dbReference>